<dbReference type="Pfam" id="PF00067">
    <property type="entry name" value="p450"/>
    <property type="match status" value="1"/>
</dbReference>
<evidence type="ECO:0000256" key="7">
    <source>
        <dbReference type="RuleBase" id="RU000461"/>
    </source>
</evidence>
<evidence type="ECO:0000256" key="3">
    <source>
        <dbReference type="ARBA" id="ARBA00022723"/>
    </source>
</evidence>
<dbReference type="KEGG" id="asoc:CB4_02728"/>
<dbReference type="GO" id="GO:0005506">
    <property type="term" value="F:iron ion binding"/>
    <property type="evidence" value="ECO:0007669"/>
    <property type="project" value="InterPro"/>
</dbReference>
<evidence type="ECO:0000313" key="8">
    <source>
        <dbReference type="EMBL" id="BAU28553.1"/>
    </source>
</evidence>
<dbReference type="GO" id="GO:0004497">
    <property type="term" value="F:monooxygenase activity"/>
    <property type="evidence" value="ECO:0007669"/>
    <property type="project" value="UniProtKB-KW"/>
</dbReference>
<dbReference type="CDD" id="cd20625">
    <property type="entry name" value="CYP164-like"/>
    <property type="match status" value="1"/>
</dbReference>
<dbReference type="InterPro" id="IPR001128">
    <property type="entry name" value="Cyt_P450"/>
</dbReference>
<dbReference type="GO" id="GO:0020037">
    <property type="term" value="F:heme binding"/>
    <property type="evidence" value="ECO:0007669"/>
    <property type="project" value="InterPro"/>
</dbReference>
<dbReference type="PROSITE" id="PS00086">
    <property type="entry name" value="CYTOCHROME_P450"/>
    <property type="match status" value="1"/>
</dbReference>
<sequence>MVENIVQASRFNPLSPEFRTNPYPFYDALRAAAPVHWMSSIDQEAWFVTSYKEAFSILKDCRFEKRMRIPETSEAYGPLAHIQKNMMLFKNPPDHTRLRMLVSKAFTPHMIERLYPYIEETVNELLHKAQHTGKMELISEFAFPLPVIVITKMLGIPVDDRDQFREWANVLIRTIDLSRTDESLEQGGEVARNLVGYFHSLIGQRRQHPQNDLMSQLIQAEEEGDRLNEDELVAMCILLLVAGHETTMNLIGNGMLSLLQHPQQCEKLRENPALISTAIEEILRYESPTQMTVRFATEDVEIGGKVIRKGQQVYIVLGAANRDPEVFSDPDQLDITRTPNHHLAFGTGIHFCLGAPLARLEAEIAIRTLLQRVPTLKLDTNIPQWRGLIGFRSLHALPVSFEKTR</sequence>
<proteinExistence type="inferred from homology"/>
<dbReference type="PANTHER" id="PTHR46696">
    <property type="entry name" value="P450, PUTATIVE (EUROFUNG)-RELATED"/>
    <property type="match status" value="1"/>
</dbReference>
<dbReference type="PRINTS" id="PR00359">
    <property type="entry name" value="BP450"/>
</dbReference>
<evidence type="ECO:0000256" key="1">
    <source>
        <dbReference type="ARBA" id="ARBA00010617"/>
    </source>
</evidence>
<accession>A0A0U4WJ13</accession>
<dbReference type="Proteomes" id="UP000217696">
    <property type="component" value="Chromosome"/>
</dbReference>
<keyword evidence="4 7" id="KW-0560">Oxidoreductase</keyword>
<evidence type="ECO:0000313" key="9">
    <source>
        <dbReference type="Proteomes" id="UP000217696"/>
    </source>
</evidence>
<name>A0A0U4WJ13_9BACL</name>
<dbReference type="AlphaFoldDB" id="A0A0U4WJ13"/>
<dbReference type="EMBL" id="AP017312">
    <property type="protein sequence ID" value="BAU28553.1"/>
    <property type="molecule type" value="Genomic_DNA"/>
</dbReference>
<dbReference type="InterPro" id="IPR017972">
    <property type="entry name" value="Cyt_P450_CS"/>
</dbReference>
<comment type="similarity">
    <text evidence="1 7">Belongs to the cytochrome P450 family.</text>
</comment>
<dbReference type="Gene3D" id="1.10.630.10">
    <property type="entry name" value="Cytochrome P450"/>
    <property type="match status" value="1"/>
</dbReference>
<dbReference type="EC" id="1.14.15.12" evidence="8"/>
<dbReference type="SUPFAM" id="SSF48264">
    <property type="entry name" value="Cytochrome P450"/>
    <property type="match status" value="1"/>
</dbReference>
<keyword evidence="9" id="KW-1185">Reference proteome</keyword>
<dbReference type="InterPro" id="IPR036396">
    <property type="entry name" value="Cyt_P450_sf"/>
</dbReference>
<protein>
    <submittedName>
        <fullName evidence="8">Biotin biosynthesis cytochrome P450</fullName>
        <ecNumber evidence="8">1.14.15.12</ecNumber>
    </submittedName>
</protein>
<dbReference type="PANTHER" id="PTHR46696:SF4">
    <property type="entry name" value="BIOTIN BIOSYNTHESIS CYTOCHROME P450"/>
    <property type="match status" value="1"/>
</dbReference>
<dbReference type="InterPro" id="IPR002397">
    <property type="entry name" value="Cyt_P450_B"/>
</dbReference>
<gene>
    <name evidence="8" type="primary">bioI</name>
    <name evidence="8" type="ORF">CB4_02728</name>
</gene>
<keyword evidence="5 7" id="KW-0408">Iron</keyword>
<evidence type="ECO:0000256" key="5">
    <source>
        <dbReference type="ARBA" id="ARBA00023004"/>
    </source>
</evidence>
<dbReference type="OrthoDB" id="9801155at2"/>
<reference evidence="8 9" key="1">
    <citation type="submission" date="2015-12" db="EMBL/GenBank/DDBJ databases">
        <title>Genome sequence of Aneurinibacillus soli.</title>
        <authorList>
            <person name="Lee J.S."/>
            <person name="Lee K.C."/>
            <person name="Kim K.K."/>
            <person name="Lee B.W."/>
        </authorList>
    </citation>
    <scope>NUCLEOTIDE SEQUENCE [LARGE SCALE GENOMIC DNA]</scope>
    <source>
        <strain evidence="8 9">CB4</strain>
    </source>
</reference>
<evidence type="ECO:0000256" key="4">
    <source>
        <dbReference type="ARBA" id="ARBA00023002"/>
    </source>
</evidence>
<dbReference type="GO" id="GO:0016705">
    <property type="term" value="F:oxidoreductase activity, acting on paired donors, with incorporation or reduction of molecular oxygen"/>
    <property type="evidence" value="ECO:0007669"/>
    <property type="project" value="InterPro"/>
</dbReference>
<dbReference type="RefSeq" id="WP_096466299.1">
    <property type="nucleotide sequence ID" value="NZ_AP017312.1"/>
</dbReference>
<evidence type="ECO:0000256" key="6">
    <source>
        <dbReference type="ARBA" id="ARBA00023033"/>
    </source>
</evidence>
<dbReference type="FunFam" id="1.10.630.10:FF:000018">
    <property type="entry name" value="Cytochrome P450 monooxygenase"/>
    <property type="match status" value="1"/>
</dbReference>
<dbReference type="PRINTS" id="PR00385">
    <property type="entry name" value="P450"/>
</dbReference>
<keyword evidence="2 7" id="KW-0349">Heme</keyword>
<organism evidence="8 9">
    <name type="scientific">Aneurinibacillus soli</name>
    <dbReference type="NCBI Taxonomy" id="1500254"/>
    <lineage>
        <taxon>Bacteria</taxon>
        <taxon>Bacillati</taxon>
        <taxon>Bacillota</taxon>
        <taxon>Bacilli</taxon>
        <taxon>Bacillales</taxon>
        <taxon>Paenibacillaceae</taxon>
        <taxon>Aneurinibacillus group</taxon>
        <taxon>Aneurinibacillus</taxon>
    </lineage>
</organism>
<keyword evidence="3 7" id="KW-0479">Metal-binding</keyword>
<evidence type="ECO:0000256" key="2">
    <source>
        <dbReference type="ARBA" id="ARBA00022617"/>
    </source>
</evidence>
<keyword evidence="6 7" id="KW-0503">Monooxygenase</keyword>